<dbReference type="Proteomes" id="UP000199077">
    <property type="component" value="Chromosome I"/>
</dbReference>
<protein>
    <submittedName>
        <fullName evidence="2">Competence/damage-inducible protein cinA</fullName>
    </submittedName>
</protein>
<organism evidence="2 3">
    <name type="scientific">Pedococcus dokdonensis</name>
    <dbReference type="NCBI Taxonomy" id="443156"/>
    <lineage>
        <taxon>Bacteria</taxon>
        <taxon>Bacillati</taxon>
        <taxon>Actinomycetota</taxon>
        <taxon>Actinomycetes</taxon>
        <taxon>Micrococcales</taxon>
        <taxon>Intrasporangiaceae</taxon>
        <taxon>Pedococcus</taxon>
    </lineage>
</organism>
<keyword evidence="3" id="KW-1185">Reference proteome</keyword>
<sequence length="183" mass="17877">MPDGHAAGGGLVSPAPEVVGALVAAGRTVATAESLTGGLVCAALTSVPGSSAVVRGSVVAYATELKAELLGVDADLLTTGGAVQAEVARQMATGVRRVLGADVGIATTGVAGPDPQDGRSVGTVFVAVAFADRVVARELALSGDRTAIRATTVARALDLCSALLTDPEAGEEGGTEDSRPADG</sequence>
<dbReference type="Gene3D" id="3.90.950.20">
    <property type="entry name" value="CinA-like"/>
    <property type="match status" value="1"/>
</dbReference>
<dbReference type="NCBIfam" id="TIGR00199">
    <property type="entry name" value="PncC_domain"/>
    <property type="match status" value="1"/>
</dbReference>
<dbReference type="AlphaFoldDB" id="A0A1H0Q8B9"/>
<reference evidence="3" key="1">
    <citation type="submission" date="2016-10" db="EMBL/GenBank/DDBJ databases">
        <authorList>
            <person name="Varghese N."/>
            <person name="Submissions S."/>
        </authorList>
    </citation>
    <scope>NUCLEOTIDE SEQUENCE [LARGE SCALE GENOMIC DNA]</scope>
    <source>
        <strain evidence="3">DSM 22329</strain>
    </source>
</reference>
<dbReference type="SUPFAM" id="SSF142433">
    <property type="entry name" value="CinA-like"/>
    <property type="match status" value="1"/>
</dbReference>
<dbReference type="RefSeq" id="WP_091783632.1">
    <property type="nucleotide sequence ID" value="NZ_LT629711.1"/>
</dbReference>
<evidence type="ECO:0000259" key="1">
    <source>
        <dbReference type="Pfam" id="PF02464"/>
    </source>
</evidence>
<accession>A0A1H0Q8B9</accession>
<dbReference type="Pfam" id="PF02464">
    <property type="entry name" value="CinA"/>
    <property type="match status" value="1"/>
</dbReference>
<proteinExistence type="predicted"/>
<dbReference type="STRING" id="443156.SAMN04489867_1519"/>
<dbReference type="EMBL" id="LT629711">
    <property type="protein sequence ID" value="SDP13623.1"/>
    <property type="molecule type" value="Genomic_DNA"/>
</dbReference>
<evidence type="ECO:0000313" key="3">
    <source>
        <dbReference type="Proteomes" id="UP000199077"/>
    </source>
</evidence>
<gene>
    <name evidence="2" type="ORF">SAMN04489867_1519</name>
</gene>
<dbReference type="OrthoDB" id="1253990at2"/>
<evidence type="ECO:0000313" key="2">
    <source>
        <dbReference type="EMBL" id="SDP13623.1"/>
    </source>
</evidence>
<name>A0A1H0Q8B9_9MICO</name>
<dbReference type="InterPro" id="IPR036653">
    <property type="entry name" value="CinA-like_C"/>
</dbReference>
<feature type="domain" description="CinA C-terminal" evidence="1">
    <location>
        <begin position="17"/>
        <end position="162"/>
    </location>
</feature>
<dbReference type="InterPro" id="IPR008136">
    <property type="entry name" value="CinA_C"/>
</dbReference>